<accession>A0AAF0QG05</accession>
<gene>
    <name evidence="1" type="ORF">MTR67_012619</name>
</gene>
<evidence type="ECO:0000313" key="1">
    <source>
        <dbReference type="EMBL" id="WMV19234.1"/>
    </source>
</evidence>
<dbReference type="Proteomes" id="UP001234989">
    <property type="component" value="Chromosome 3"/>
</dbReference>
<dbReference type="AlphaFoldDB" id="A0AAF0QG05"/>
<organism evidence="1 2">
    <name type="scientific">Solanum verrucosum</name>
    <dbReference type="NCBI Taxonomy" id="315347"/>
    <lineage>
        <taxon>Eukaryota</taxon>
        <taxon>Viridiplantae</taxon>
        <taxon>Streptophyta</taxon>
        <taxon>Embryophyta</taxon>
        <taxon>Tracheophyta</taxon>
        <taxon>Spermatophyta</taxon>
        <taxon>Magnoliopsida</taxon>
        <taxon>eudicotyledons</taxon>
        <taxon>Gunneridae</taxon>
        <taxon>Pentapetalae</taxon>
        <taxon>asterids</taxon>
        <taxon>lamiids</taxon>
        <taxon>Solanales</taxon>
        <taxon>Solanaceae</taxon>
        <taxon>Solanoideae</taxon>
        <taxon>Solaneae</taxon>
        <taxon>Solanum</taxon>
    </lineage>
</organism>
<evidence type="ECO:0000313" key="2">
    <source>
        <dbReference type="Proteomes" id="UP001234989"/>
    </source>
</evidence>
<sequence>MVRLWSALGRNKLGIRAQSLESFGPSHDSLSQYGGCGPMNPSVVKVVNRVRDFSWMNPLEFHGSKVEKYPQDFIDKKSKVLMIMRVTLVQKEKLVAYKPKGVAHVWSNKWKEDMTVDADPLDWEKFKVVSLDRIFPLEMNEAKVLEFIKLCQVNMSVKEYAFKFT</sequence>
<proteinExistence type="predicted"/>
<keyword evidence="2" id="KW-1185">Reference proteome</keyword>
<reference evidence="1" key="1">
    <citation type="submission" date="2023-08" db="EMBL/GenBank/DDBJ databases">
        <title>A de novo genome assembly of Solanum verrucosum Schlechtendal, a Mexican diploid species geographically isolated from the other diploid A-genome species in potato relatives.</title>
        <authorList>
            <person name="Hosaka K."/>
        </authorList>
    </citation>
    <scope>NUCLEOTIDE SEQUENCE</scope>
    <source>
        <tissue evidence="1">Young leaves</tissue>
    </source>
</reference>
<name>A0AAF0QG05_SOLVR</name>
<protein>
    <recommendedName>
        <fullName evidence="3">Retrotransposon gag domain-containing protein</fullName>
    </recommendedName>
</protein>
<dbReference type="EMBL" id="CP133614">
    <property type="protein sequence ID" value="WMV19234.1"/>
    <property type="molecule type" value="Genomic_DNA"/>
</dbReference>
<evidence type="ECO:0008006" key="3">
    <source>
        <dbReference type="Google" id="ProtNLM"/>
    </source>
</evidence>